<name>E6Z1G2_BARSR</name>
<accession>E6Z1G2</accession>
<protein>
    <submittedName>
        <fullName evidence="2">Uncharacterized protein</fullName>
    </submittedName>
</protein>
<organism evidence="2">
    <name type="scientific">Bartonella schoenbuchensis (strain DSM 13525 / NCTC 13165 / R1)</name>
    <dbReference type="NCBI Taxonomy" id="687861"/>
    <lineage>
        <taxon>Bacteria</taxon>
        <taxon>Pseudomonadati</taxon>
        <taxon>Pseudomonadota</taxon>
        <taxon>Alphaproteobacteria</taxon>
        <taxon>Hyphomicrobiales</taxon>
        <taxon>Bartonellaceae</taxon>
        <taxon>Bartonella</taxon>
    </lineage>
</organism>
<reference evidence="2" key="1">
    <citation type="journal article" date="2011" name="PLoS Genet.">
        <title>Parallel evolution of a type IV secretion system in radiating lineages of the host-restricted bacterial pathogen Bartonella.</title>
        <authorList>
            <person name="Engel P."/>
            <person name="Salzburger W."/>
            <person name="Liesch M."/>
            <person name="Chang C.C."/>
            <person name="Maruyama S."/>
            <person name="Lanz C."/>
            <person name="Calteau A."/>
            <person name="Lajus A."/>
            <person name="Medigue C."/>
            <person name="Schuster S.C."/>
            <person name="Dehio C."/>
        </authorList>
    </citation>
    <scope>NUCLEOTIDE SEQUENCE</scope>
    <source>
        <strain evidence="2">R1</strain>
    </source>
</reference>
<dbReference type="AlphaFoldDB" id="E6Z1G2"/>
<evidence type="ECO:0000313" key="2">
    <source>
        <dbReference type="EMBL" id="CBI82950.1"/>
    </source>
</evidence>
<feature type="compositionally biased region" description="Polar residues" evidence="1">
    <location>
        <begin position="1"/>
        <end position="22"/>
    </location>
</feature>
<evidence type="ECO:0000256" key="1">
    <source>
        <dbReference type="SAM" id="MobiDB-lite"/>
    </source>
</evidence>
<gene>
    <name evidence="2" type="ORF">BARSC_190223</name>
</gene>
<dbReference type="EMBL" id="FN645524">
    <property type="protein sequence ID" value="CBI82950.1"/>
    <property type="molecule type" value="Genomic_DNA"/>
</dbReference>
<feature type="region of interest" description="Disordered" evidence="1">
    <location>
        <begin position="1"/>
        <end position="42"/>
    </location>
</feature>
<sequence>MHTHTSRTQPTPHRTSASSQTHPNPPPLDYPDHLSPLTLIPQ</sequence>
<proteinExistence type="predicted"/>